<evidence type="ECO:0000256" key="6">
    <source>
        <dbReference type="SAM" id="Phobius"/>
    </source>
</evidence>
<evidence type="ECO:0000256" key="4">
    <source>
        <dbReference type="ARBA" id="ARBA00022989"/>
    </source>
</evidence>
<dbReference type="EMBL" id="NOKQ01000196">
    <property type="protein sequence ID" value="OZS78387.1"/>
    <property type="molecule type" value="Genomic_DNA"/>
</dbReference>
<evidence type="ECO:0000256" key="1">
    <source>
        <dbReference type="ARBA" id="ARBA00004236"/>
    </source>
</evidence>
<reference evidence="7 8" key="1">
    <citation type="submission" date="2017-07" db="EMBL/GenBank/DDBJ databases">
        <title>Tetzosporium hominis gen.nov. sp.nov.</title>
        <authorList>
            <person name="Tetz G."/>
            <person name="Tetz V."/>
        </authorList>
    </citation>
    <scope>NUCLEOTIDE SEQUENCE [LARGE SCALE GENOMIC DNA]</scope>
    <source>
        <strain evidence="7 8">VT-49</strain>
    </source>
</reference>
<keyword evidence="8" id="KW-1185">Reference proteome</keyword>
<evidence type="ECO:0000256" key="5">
    <source>
        <dbReference type="ARBA" id="ARBA00023136"/>
    </source>
</evidence>
<keyword evidence="5 6" id="KW-0472">Membrane</keyword>
<name>A0A264W5S0_9BACL</name>
<evidence type="ECO:0008006" key="9">
    <source>
        <dbReference type="Google" id="ProtNLM"/>
    </source>
</evidence>
<organism evidence="7 8">
    <name type="scientific">Tetzosporium hominis</name>
    <dbReference type="NCBI Taxonomy" id="2020506"/>
    <lineage>
        <taxon>Bacteria</taxon>
        <taxon>Bacillati</taxon>
        <taxon>Bacillota</taxon>
        <taxon>Bacilli</taxon>
        <taxon>Bacillales</taxon>
        <taxon>Caryophanaceae</taxon>
        <taxon>Tetzosporium</taxon>
    </lineage>
</organism>
<dbReference type="OrthoDB" id="2376965at2"/>
<evidence type="ECO:0000256" key="3">
    <source>
        <dbReference type="ARBA" id="ARBA00022692"/>
    </source>
</evidence>
<gene>
    <name evidence="7" type="ORF">CF394_06415</name>
</gene>
<evidence type="ECO:0000313" key="7">
    <source>
        <dbReference type="EMBL" id="OZS78387.1"/>
    </source>
</evidence>
<keyword evidence="3 6" id="KW-0812">Transmembrane</keyword>
<sequence>MTDWRSCGRNEELVVKLVKWILVLTLFLLVGGVPSIEAATDTSVLDAIKNGTESEEQPLSEPVTEDRSLFSVIGSLILYTLLIVGLIYGLIKFLASRQRSLSNTGVVRVLGASSMGAQKSVQVIQVGDQVLVVGVGEDISLLAEITDEQQKQRLLTTEVPEKQLAPFQEMLQKSMKEQTEKLQQAKERWSQR</sequence>
<feature type="transmembrane region" description="Helical" evidence="6">
    <location>
        <begin position="69"/>
        <end position="91"/>
    </location>
</feature>
<keyword evidence="2" id="KW-1003">Cell membrane</keyword>
<dbReference type="GO" id="GO:0044781">
    <property type="term" value="P:bacterial-type flagellum organization"/>
    <property type="evidence" value="ECO:0007669"/>
    <property type="project" value="InterPro"/>
</dbReference>
<keyword evidence="4 6" id="KW-1133">Transmembrane helix</keyword>
<accession>A0A264W5S0</accession>
<protein>
    <recommendedName>
        <fullName evidence="9">Flagellar protein</fullName>
    </recommendedName>
</protein>
<comment type="caution">
    <text evidence="7">The sequence shown here is derived from an EMBL/GenBank/DDBJ whole genome shotgun (WGS) entry which is preliminary data.</text>
</comment>
<proteinExistence type="predicted"/>
<dbReference type="InterPro" id="IPR022781">
    <property type="entry name" value="Flagellar_biosynth_FliO"/>
</dbReference>
<dbReference type="Proteomes" id="UP000217065">
    <property type="component" value="Unassembled WGS sequence"/>
</dbReference>
<comment type="subcellular location">
    <subcellularLocation>
        <location evidence="1">Cell membrane</location>
    </subcellularLocation>
</comment>
<evidence type="ECO:0000313" key="8">
    <source>
        <dbReference type="Proteomes" id="UP000217065"/>
    </source>
</evidence>
<dbReference type="Pfam" id="PF04347">
    <property type="entry name" value="FliO"/>
    <property type="match status" value="1"/>
</dbReference>
<evidence type="ECO:0000256" key="2">
    <source>
        <dbReference type="ARBA" id="ARBA00022475"/>
    </source>
</evidence>
<dbReference type="AlphaFoldDB" id="A0A264W5S0"/>
<dbReference type="GO" id="GO:0016020">
    <property type="term" value="C:membrane"/>
    <property type="evidence" value="ECO:0007669"/>
    <property type="project" value="InterPro"/>
</dbReference>